<feature type="region of interest" description="Disordered" evidence="1">
    <location>
        <begin position="129"/>
        <end position="158"/>
    </location>
</feature>
<organism evidence="2 3">
    <name type="scientific">Thalassobacillus hwangdonensis</name>
    <dbReference type="NCBI Taxonomy" id="546108"/>
    <lineage>
        <taxon>Bacteria</taxon>
        <taxon>Bacillati</taxon>
        <taxon>Bacillota</taxon>
        <taxon>Bacilli</taxon>
        <taxon>Bacillales</taxon>
        <taxon>Bacillaceae</taxon>
        <taxon>Thalassobacillus</taxon>
    </lineage>
</organism>
<evidence type="ECO:0000313" key="3">
    <source>
        <dbReference type="Proteomes" id="UP001596990"/>
    </source>
</evidence>
<dbReference type="InterPro" id="IPR025552">
    <property type="entry name" value="YkyB"/>
</dbReference>
<dbReference type="Pfam" id="PF14177">
    <property type="entry name" value="YkyB"/>
    <property type="match status" value="1"/>
</dbReference>
<comment type="caution">
    <text evidence="2">The sequence shown here is derived from an EMBL/GenBank/DDBJ whole genome shotgun (WGS) entry which is preliminary data.</text>
</comment>
<proteinExistence type="predicted"/>
<sequence>MKRTNGTQATNDIAAALFTVNRHAKTAPQPQQLYELKKHTIQRLLNENRAEKMGLHYSDHPKFSRQHSTLLIKVADYYFHIPASKEDFQQLEHLGKLDQNYRNPKTRMSLSAAKKLLYNYLGWSPPKKHNPLNHSRFAPSSSLGQPIEKPWNQRGRRK</sequence>
<protein>
    <submittedName>
        <fullName evidence="2">YkyB family protein</fullName>
    </submittedName>
</protein>
<gene>
    <name evidence="2" type="ORF">ACFQ2J_02130</name>
</gene>
<evidence type="ECO:0000313" key="2">
    <source>
        <dbReference type="EMBL" id="MFD1017984.1"/>
    </source>
</evidence>
<dbReference type="EMBL" id="JBHTKL010000001">
    <property type="protein sequence ID" value="MFD1017984.1"/>
    <property type="molecule type" value="Genomic_DNA"/>
</dbReference>
<reference evidence="3" key="1">
    <citation type="journal article" date="2019" name="Int. J. Syst. Evol. Microbiol.">
        <title>The Global Catalogue of Microorganisms (GCM) 10K type strain sequencing project: providing services to taxonomists for standard genome sequencing and annotation.</title>
        <authorList>
            <consortium name="The Broad Institute Genomics Platform"/>
            <consortium name="The Broad Institute Genome Sequencing Center for Infectious Disease"/>
            <person name="Wu L."/>
            <person name="Ma J."/>
        </authorList>
    </citation>
    <scope>NUCLEOTIDE SEQUENCE [LARGE SCALE GENOMIC DNA]</scope>
    <source>
        <strain evidence="3">CCUG 56607</strain>
    </source>
</reference>
<accession>A0ABW3KVU5</accession>
<dbReference type="RefSeq" id="WP_386056150.1">
    <property type="nucleotide sequence ID" value="NZ_JBHTKL010000001.1"/>
</dbReference>
<name>A0ABW3KVU5_9BACI</name>
<keyword evidence="3" id="KW-1185">Reference proteome</keyword>
<dbReference type="Proteomes" id="UP001596990">
    <property type="component" value="Unassembled WGS sequence"/>
</dbReference>
<evidence type="ECO:0000256" key="1">
    <source>
        <dbReference type="SAM" id="MobiDB-lite"/>
    </source>
</evidence>